<dbReference type="PANTHER" id="PTHR10974:SF6">
    <property type="entry name" value="PROTEIN CBG19234"/>
    <property type="match status" value="1"/>
</dbReference>
<gene>
    <name evidence="3" type="primary">LOC108864660</name>
</gene>
<dbReference type="RefSeq" id="XP_018496255.1">
    <property type="nucleotide sequence ID" value="XM_018640739.1"/>
</dbReference>
<dbReference type="KEGG" id="goe:108864660"/>
<keyword evidence="1" id="KW-0812">Transmembrane</keyword>
<evidence type="ECO:0000256" key="1">
    <source>
        <dbReference type="SAM" id="Phobius"/>
    </source>
</evidence>
<evidence type="ECO:0000313" key="2">
    <source>
        <dbReference type="Proteomes" id="UP000694867"/>
    </source>
</evidence>
<proteinExistence type="predicted"/>
<dbReference type="SUPFAM" id="SSF53649">
    <property type="entry name" value="Alkaline phosphatase-like"/>
    <property type="match status" value="1"/>
</dbReference>
<dbReference type="GeneID" id="108864660"/>
<feature type="transmembrane region" description="Helical" evidence="1">
    <location>
        <begin position="6"/>
        <end position="30"/>
    </location>
</feature>
<evidence type="ECO:0000313" key="3">
    <source>
        <dbReference type="RefSeq" id="XP_018496255.1"/>
    </source>
</evidence>
<protein>
    <submittedName>
        <fullName evidence="3">Uncharacterized protein LOC108864660</fullName>
    </submittedName>
</protein>
<name>A0AAJ7PAB0_9ACAR</name>
<keyword evidence="1" id="KW-1133">Transmembrane helix</keyword>
<sequence>MSPRKVRFYVWVFCLLWCLLIAVQFYYFVLRGRRGSVEEKGSAVSYGVDTETCRIPSSDPLDFKTRQRLFGSYSPRCEAPLDRRAIFGTRIVLDRSCPELLEDILLLDYDVSVSQITCSYIGFAQEEIVPDYLLTGSLPEHLRRPLTNGDCPQFDALWIECSLPNGRSVKQPLLLARSAVSEGAENFDVNFLNVIVVGISSLSRLTFRRTMPTTYQKLTADLEQRQELYGYSRIGKTSIANRMPLLTGKAYDSEPLPKEYFDNWTRYIWDEMAEYGFTTFFAEETPSRGMFTANGRKGFLDFPTSFYPQPFLESIEKAYKNQTCVFGKPRAKFLLDYLFDAVVLHADKSPFFGYVWLDQLSTAHPSGPLFLDEVLSEFIDSLRLSGLLQFTVLMLVSDHGSTNGPLTGTDQGALEENLPLGFMSVPKLVDPYESEKLSDLRQFRNLVNTYRLVTPYDLHASMLQLCHGRRAKNHKGISLITNALPKERTCDSAAVPPEFCPC</sequence>
<dbReference type="Pfam" id="PF02995">
    <property type="entry name" value="DUF229"/>
    <property type="match status" value="1"/>
</dbReference>
<keyword evidence="2" id="KW-1185">Reference proteome</keyword>
<accession>A0AAJ7PAB0</accession>
<dbReference type="InterPro" id="IPR004245">
    <property type="entry name" value="DUF229"/>
</dbReference>
<dbReference type="GO" id="GO:0005615">
    <property type="term" value="C:extracellular space"/>
    <property type="evidence" value="ECO:0007669"/>
    <property type="project" value="TreeGrafter"/>
</dbReference>
<dbReference type="Proteomes" id="UP000694867">
    <property type="component" value="Unplaced"/>
</dbReference>
<dbReference type="InterPro" id="IPR017850">
    <property type="entry name" value="Alkaline_phosphatase_core_sf"/>
</dbReference>
<dbReference type="AlphaFoldDB" id="A0AAJ7PAB0"/>
<organism evidence="2 3">
    <name type="scientific">Galendromus occidentalis</name>
    <name type="common">western predatory mite</name>
    <dbReference type="NCBI Taxonomy" id="34638"/>
    <lineage>
        <taxon>Eukaryota</taxon>
        <taxon>Metazoa</taxon>
        <taxon>Ecdysozoa</taxon>
        <taxon>Arthropoda</taxon>
        <taxon>Chelicerata</taxon>
        <taxon>Arachnida</taxon>
        <taxon>Acari</taxon>
        <taxon>Parasitiformes</taxon>
        <taxon>Mesostigmata</taxon>
        <taxon>Gamasina</taxon>
        <taxon>Phytoseioidea</taxon>
        <taxon>Phytoseiidae</taxon>
        <taxon>Typhlodrominae</taxon>
        <taxon>Galendromus</taxon>
    </lineage>
</organism>
<dbReference type="Gene3D" id="3.40.720.10">
    <property type="entry name" value="Alkaline Phosphatase, subunit A"/>
    <property type="match status" value="1"/>
</dbReference>
<dbReference type="PANTHER" id="PTHR10974">
    <property type="entry name" value="FI08016P-RELATED"/>
    <property type="match status" value="1"/>
</dbReference>
<reference evidence="3" key="1">
    <citation type="submission" date="2025-08" db="UniProtKB">
        <authorList>
            <consortium name="RefSeq"/>
        </authorList>
    </citation>
    <scope>IDENTIFICATION</scope>
</reference>
<keyword evidence="1" id="KW-0472">Membrane</keyword>